<feature type="compositionally biased region" description="Basic and acidic residues" evidence="1">
    <location>
        <begin position="7"/>
        <end position="19"/>
    </location>
</feature>
<evidence type="ECO:0000256" key="1">
    <source>
        <dbReference type="SAM" id="MobiDB-lite"/>
    </source>
</evidence>
<feature type="region of interest" description="Disordered" evidence="1">
    <location>
        <begin position="1"/>
        <end position="96"/>
    </location>
</feature>
<evidence type="ECO:0000313" key="2">
    <source>
        <dbReference type="EMBL" id="KAJ1202649.1"/>
    </source>
</evidence>
<proteinExistence type="predicted"/>
<dbReference type="EMBL" id="JANPWB010000003">
    <property type="protein sequence ID" value="KAJ1202649.1"/>
    <property type="molecule type" value="Genomic_DNA"/>
</dbReference>
<feature type="compositionally biased region" description="Basic and acidic residues" evidence="1">
    <location>
        <begin position="65"/>
        <end position="96"/>
    </location>
</feature>
<reference evidence="2" key="1">
    <citation type="journal article" date="2022" name="bioRxiv">
        <title>Sequencing and chromosome-scale assembly of the giantPleurodeles waltlgenome.</title>
        <authorList>
            <person name="Brown T."/>
            <person name="Elewa A."/>
            <person name="Iarovenko S."/>
            <person name="Subramanian E."/>
            <person name="Araus A.J."/>
            <person name="Petzold A."/>
            <person name="Susuki M."/>
            <person name="Suzuki K.-i.T."/>
            <person name="Hayashi T."/>
            <person name="Toyoda A."/>
            <person name="Oliveira C."/>
            <person name="Osipova E."/>
            <person name="Leigh N.D."/>
            <person name="Simon A."/>
            <person name="Yun M.H."/>
        </authorList>
    </citation>
    <scope>NUCLEOTIDE SEQUENCE</scope>
    <source>
        <strain evidence="2">20211129_DDA</strain>
        <tissue evidence="2">Liver</tissue>
    </source>
</reference>
<protein>
    <submittedName>
        <fullName evidence="2">Uncharacterized protein</fullName>
    </submittedName>
</protein>
<dbReference type="AlphaFoldDB" id="A0AAV7VPP3"/>
<name>A0AAV7VPP3_PLEWA</name>
<keyword evidence="3" id="KW-1185">Reference proteome</keyword>
<evidence type="ECO:0000313" key="3">
    <source>
        <dbReference type="Proteomes" id="UP001066276"/>
    </source>
</evidence>
<gene>
    <name evidence="2" type="ORF">NDU88_006446</name>
</gene>
<sequence>MPPRKNGRGEEETPSEERGVSGLATRVGTDVTDQFLQANEGVELSDKREPPAKSSELPSCSEVSAEEKDPYLRSARRESRTFSERSARPRKPDASA</sequence>
<accession>A0AAV7VPP3</accession>
<comment type="caution">
    <text evidence="2">The sequence shown here is derived from an EMBL/GenBank/DDBJ whole genome shotgun (WGS) entry which is preliminary data.</text>
</comment>
<organism evidence="2 3">
    <name type="scientific">Pleurodeles waltl</name>
    <name type="common">Iberian ribbed newt</name>
    <dbReference type="NCBI Taxonomy" id="8319"/>
    <lineage>
        <taxon>Eukaryota</taxon>
        <taxon>Metazoa</taxon>
        <taxon>Chordata</taxon>
        <taxon>Craniata</taxon>
        <taxon>Vertebrata</taxon>
        <taxon>Euteleostomi</taxon>
        <taxon>Amphibia</taxon>
        <taxon>Batrachia</taxon>
        <taxon>Caudata</taxon>
        <taxon>Salamandroidea</taxon>
        <taxon>Salamandridae</taxon>
        <taxon>Pleurodelinae</taxon>
        <taxon>Pleurodeles</taxon>
    </lineage>
</organism>
<dbReference type="Proteomes" id="UP001066276">
    <property type="component" value="Chromosome 2_1"/>
</dbReference>